<gene>
    <name evidence="1" type="ORF">VQ02_32305</name>
</gene>
<dbReference type="RefSeq" id="WP_048448352.1">
    <property type="nucleotide sequence ID" value="NZ_LABY01000324.1"/>
</dbReference>
<sequence length="167" mass="17894">MPLPISNSRHVAVAEGGRTRVVAVADLAAALGVDALIRLHRQDFEGLAGIGRDLVHFNLERTINRAGARYALLPILRPGRRRPGGPEELPVLDPSQSRRGLCTEVRQGVPVAAVTPDLFADSLPAIRDADALAAALVRRYAGLFPDLTPAEIVGRGCAITRLRLDET</sequence>
<accession>A0A0J6S3A5</accession>
<proteinExistence type="predicted"/>
<protein>
    <submittedName>
        <fullName evidence="1">Uncharacterized protein</fullName>
    </submittedName>
</protein>
<dbReference type="PATRIC" id="fig|298794.3.peg.4975"/>
<dbReference type="EMBL" id="LABY01000324">
    <property type="protein sequence ID" value="KMO28057.1"/>
    <property type="molecule type" value="Genomic_DNA"/>
</dbReference>
<evidence type="ECO:0000313" key="1">
    <source>
        <dbReference type="EMBL" id="KMO28057.1"/>
    </source>
</evidence>
<reference evidence="1 2" key="1">
    <citation type="submission" date="2015-03" db="EMBL/GenBank/DDBJ databases">
        <title>Genome sequencing of Methylobacterium variabile DSM 16961.</title>
        <authorList>
            <person name="Chaudhry V."/>
            <person name="Patil P.B."/>
        </authorList>
    </citation>
    <scope>NUCLEOTIDE SEQUENCE [LARGE SCALE GENOMIC DNA]</scope>
    <source>
        <strain evidence="1 2">DSM 16961</strain>
    </source>
</reference>
<keyword evidence="2" id="KW-1185">Reference proteome</keyword>
<dbReference type="OrthoDB" id="8004326at2"/>
<comment type="caution">
    <text evidence="1">The sequence shown here is derived from an EMBL/GenBank/DDBJ whole genome shotgun (WGS) entry which is preliminary data.</text>
</comment>
<dbReference type="AlphaFoldDB" id="A0A0J6S3A5"/>
<name>A0A0J6S3A5_9HYPH</name>
<dbReference type="Proteomes" id="UP000035955">
    <property type="component" value="Unassembled WGS sequence"/>
</dbReference>
<evidence type="ECO:0000313" key="2">
    <source>
        <dbReference type="Proteomes" id="UP000035955"/>
    </source>
</evidence>
<organism evidence="1 2">
    <name type="scientific">Methylobacterium variabile</name>
    <dbReference type="NCBI Taxonomy" id="298794"/>
    <lineage>
        <taxon>Bacteria</taxon>
        <taxon>Pseudomonadati</taxon>
        <taxon>Pseudomonadota</taxon>
        <taxon>Alphaproteobacteria</taxon>
        <taxon>Hyphomicrobiales</taxon>
        <taxon>Methylobacteriaceae</taxon>
        <taxon>Methylobacterium</taxon>
    </lineage>
</organism>